<proteinExistence type="predicted"/>
<dbReference type="PANTHER" id="PTHR44757:SF2">
    <property type="entry name" value="BIOFILM ARCHITECTURE MAINTENANCE PROTEIN MBAA"/>
    <property type="match status" value="1"/>
</dbReference>
<sequence>MSLHEGQKDAAFTPKRLFLGSFPLAPLICAAIDFAYFGLTIQFFGFLCAALFAAMLIGTKRQTQTRTLITEVSLFFASATMVFAIHDWGLVASLSLMVAVSFGYGILSHVKARVLALMNGTIIAASPLYAPVPNLIEYVLFLLCFVNLTIFGEWSQSVVATKTQQLDAQFQDLRSAFDRLHQSRQQLTAARGDLAHTREERQKSITLLNEKDQRMQLLQDELSVMQQLALAYIHHATTPIFIRDKIGQLIQLNSAAKALFEHIGLATELGQPFDIHAADQSKMRIDAHGETGDQVPIQVFFDDKDPQYYQLSETLAEISLGRSITITTLHDVTDVVTANLALETALAEVDTANLALRNTKEEAVQLNGVLHRQPVAALVWRADTKAFVYANEAFSEFAAAYFCDPEETPAHFEHPASAVSSKFSKTISQSIRQLQTEVAAAFAKSDGQSVTLSLDDHKDRHFSASCHIVDLRGDMGNLVLLNIFDITASVNLQKRQAELTTLFESQSVPAVAWAMGEPDRLAYVNHAFFKLQRGIILLEDIHDLPGRTVEEIFTPSEHGRIKRAMDEFRGILKTKPYGSMFLPEQPHHHGHRYQVNYSVVSLNEEENPFIVFNYIDITKIEQARRKLERQLNHDDLTGILSRRGIKQALADKDPEQTQALYLIDLDHFKSVNDTFGHEAGDRLLRALGKTLDGIAADTEIIGRLGGEEFLILRDFEGWEDCQTYAQQLLDAIAKNQVPTERGPVSRTASIGVALLDGIGGLSDALAVADVALEDSKTGGRNQVTMATPAYLKSSESKGSFVTEHDIRQALLDDEMYYVVQPIMDTHRNFITGFEALIRWKRADGTTVSPEVFGAKLVEVTKNKPFSDISWKMRAGLLQDLAYFDDRYISFNHRVEELSAKGAAEDLIQRFESIRDNPNRVFVIELSERSLTERVAMHDVLHNLDLLREHGIQIALDDFGVEASNLNRLTEFPIDIIKIDKSLVQQIETGPKTREVLRSTAIMAMKLGIRTIVEGVETDQQARIVHHMRAVLQQGFLHAVPMRPEQIYENLLDIGADIRSAHERPQADVIKHASPEFARAIRRR</sequence>
<feature type="domain" description="EAL" evidence="2">
    <location>
        <begin position="799"/>
        <end position="1054"/>
    </location>
</feature>
<evidence type="ECO:0000313" key="5">
    <source>
        <dbReference type="Proteomes" id="UP000184085"/>
    </source>
</evidence>
<dbReference type="SMART" id="SM00052">
    <property type="entry name" value="EAL"/>
    <property type="match status" value="1"/>
</dbReference>
<dbReference type="Proteomes" id="UP000184085">
    <property type="component" value="Unassembled WGS sequence"/>
</dbReference>
<evidence type="ECO:0000256" key="1">
    <source>
        <dbReference type="SAM" id="Phobius"/>
    </source>
</evidence>
<dbReference type="SUPFAM" id="SSF141868">
    <property type="entry name" value="EAL domain-like"/>
    <property type="match status" value="1"/>
</dbReference>
<name>A0A1M4MY54_9RHOB</name>
<accession>A0A1M4MY54</accession>
<keyword evidence="4" id="KW-0418">Kinase</keyword>
<feature type="domain" description="GGDEF" evidence="3">
    <location>
        <begin position="656"/>
        <end position="788"/>
    </location>
</feature>
<dbReference type="EMBL" id="FMJB01000046">
    <property type="protein sequence ID" value="SCM67501.1"/>
    <property type="molecule type" value="Genomic_DNA"/>
</dbReference>
<dbReference type="PROSITE" id="PS50883">
    <property type="entry name" value="EAL"/>
    <property type="match status" value="1"/>
</dbReference>
<dbReference type="PROSITE" id="PS50887">
    <property type="entry name" value="GGDEF"/>
    <property type="match status" value="1"/>
</dbReference>
<evidence type="ECO:0000259" key="3">
    <source>
        <dbReference type="PROSITE" id="PS50887"/>
    </source>
</evidence>
<keyword evidence="1" id="KW-0812">Transmembrane</keyword>
<dbReference type="SMART" id="SM00267">
    <property type="entry name" value="GGDEF"/>
    <property type="match status" value="1"/>
</dbReference>
<organism evidence="4 5">
    <name type="scientific">Donghicola eburneus</name>
    <dbReference type="NCBI Taxonomy" id="393278"/>
    <lineage>
        <taxon>Bacteria</taxon>
        <taxon>Pseudomonadati</taxon>
        <taxon>Pseudomonadota</taxon>
        <taxon>Alphaproteobacteria</taxon>
        <taxon>Rhodobacterales</taxon>
        <taxon>Roseobacteraceae</taxon>
        <taxon>Donghicola</taxon>
    </lineage>
</organism>
<feature type="transmembrane region" description="Helical" evidence="1">
    <location>
        <begin position="68"/>
        <end position="85"/>
    </location>
</feature>
<dbReference type="InterPro" id="IPR035919">
    <property type="entry name" value="EAL_sf"/>
</dbReference>
<dbReference type="SUPFAM" id="SSF55073">
    <property type="entry name" value="Nucleotide cyclase"/>
    <property type="match status" value="1"/>
</dbReference>
<dbReference type="CDD" id="cd01948">
    <property type="entry name" value="EAL"/>
    <property type="match status" value="1"/>
</dbReference>
<feature type="transmembrane region" description="Helical" evidence="1">
    <location>
        <begin position="114"/>
        <end position="132"/>
    </location>
</feature>
<dbReference type="InterPro" id="IPR052155">
    <property type="entry name" value="Biofilm_reg_signaling"/>
</dbReference>
<dbReference type="AlphaFoldDB" id="A0A1M4MY54"/>
<dbReference type="InterPro" id="IPR000160">
    <property type="entry name" value="GGDEF_dom"/>
</dbReference>
<evidence type="ECO:0000313" key="4">
    <source>
        <dbReference type="EMBL" id="SCM67501.1"/>
    </source>
</evidence>
<dbReference type="RefSeq" id="WP_072706130.1">
    <property type="nucleotide sequence ID" value="NZ_FMJB01000046.1"/>
</dbReference>
<protein>
    <submittedName>
        <fullName evidence="4">Putative sensory hisitidine kinase with diguanylate cyclase/phosphodiesterase with PAS/PAC sensor</fullName>
    </submittedName>
</protein>
<feature type="transmembrane region" description="Helical" evidence="1">
    <location>
        <begin position="34"/>
        <end position="56"/>
    </location>
</feature>
<dbReference type="GO" id="GO:0016301">
    <property type="term" value="F:kinase activity"/>
    <property type="evidence" value="ECO:0007669"/>
    <property type="project" value="UniProtKB-KW"/>
</dbReference>
<dbReference type="CDD" id="cd01949">
    <property type="entry name" value="GGDEF"/>
    <property type="match status" value="1"/>
</dbReference>
<keyword evidence="4" id="KW-0808">Transferase</keyword>
<dbReference type="Gene3D" id="3.20.20.450">
    <property type="entry name" value="EAL domain"/>
    <property type="match status" value="1"/>
</dbReference>
<dbReference type="Gene3D" id="3.30.450.20">
    <property type="entry name" value="PAS domain"/>
    <property type="match status" value="1"/>
</dbReference>
<dbReference type="InterPro" id="IPR001633">
    <property type="entry name" value="EAL_dom"/>
</dbReference>
<gene>
    <name evidence="4" type="ORF">KARMA_1700</name>
</gene>
<dbReference type="InterPro" id="IPR043128">
    <property type="entry name" value="Rev_trsase/Diguanyl_cyclase"/>
</dbReference>
<keyword evidence="5" id="KW-1185">Reference proteome</keyword>
<keyword evidence="1" id="KW-0472">Membrane</keyword>
<dbReference type="NCBIfam" id="TIGR00254">
    <property type="entry name" value="GGDEF"/>
    <property type="match status" value="1"/>
</dbReference>
<dbReference type="InterPro" id="IPR029787">
    <property type="entry name" value="Nucleotide_cyclase"/>
</dbReference>
<dbReference type="PANTHER" id="PTHR44757">
    <property type="entry name" value="DIGUANYLATE CYCLASE DGCP"/>
    <property type="match status" value="1"/>
</dbReference>
<reference evidence="5" key="1">
    <citation type="submission" date="2016-09" db="EMBL/GenBank/DDBJ databases">
        <authorList>
            <person name="Wibberg D."/>
        </authorList>
    </citation>
    <scope>NUCLEOTIDE SEQUENCE [LARGE SCALE GENOMIC DNA]</scope>
</reference>
<feature type="transmembrane region" description="Helical" evidence="1">
    <location>
        <begin position="91"/>
        <end position="107"/>
    </location>
</feature>
<keyword evidence="1" id="KW-1133">Transmembrane helix</keyword>
<dbReference type="Gene3D" id="3.30.70.270">
    <property type="match status" value="1"/>
</dbReference>
<dbReference type="Pfam" id="PF00563">
    <property type="entry name" value="EAL"/>
    <property type="match status" value="1"/>
</dbReference>
<dbReference type="Pfam" id="PF00990">
    <property type="entry name" value="GGDEF"/>
    <property type="match status" value="1"/>
</dbReference>
<evidence type="ECO:0000259" key="2">
    <source>
        <dbReference type="PROSITE" id="PS50883"/>
    </source>
</evidence>